<proteinExistence type="predicted"/>
<sequence length="126" mass="14703">MKSPIIESMDEFKSSWLNDRYLSRFQQISTSLCPQYRITRKCNKPGNSAIDIQSSRSGDYDLTLLEGFDVRNNLTKALHPHQPHIFDSKFERKSGTIFFLRKSCTDRLCRSIYLSDANEHKDEQAH</sequence>
<protein>
    <submittedName>
        <fullName evidence="1">Uncharacterized protein</fullName>
    </submittedName>
</protein>
<dbReference type="InParanoid" id="A0A1S0U4B9"/>
<reference evidence="1" key="1">
    <citation type="submission" date="2012-04" db="EMBL/GenBank/DDBJ databases">
        <title>The Genome Sequence of Loa loa.</title>
        <authorList>
            <consortium name="The Broad Institute Genome Sequencing Platform"/>
            <consortium name="Broad Institute Genome Sequencing Center for Infectious Disease"/>
            <person name="Nutman T.B."/>
            <person name="Fink D.L."/>
            <person name="Russ C."/>
            <person name="Young S."/>
            <person name="Zeng Q."/>
            <person name="Gargeya S."/>
            <person name="Alvarado L."/>
            <person name="Berlin A."/>
            <person name="Chapman S.B."/>
            <person name="Chen Z."/>
            <person name="Freedman E."/>
            <person name="Gellesch M."/>
            <person name="Goldberg J."/>
            <person name="Griggs A."/>
            <person name="Gujja S."/>
            <person name="Heilman E.R."/>
            <person name="Heiman D."/>
            <person name="Howarth C."/>
            <person name="Mehta T."/>
            <person name="Neiman D."/>
            <person name="Pearson M."/>
            <person name="Roberts A."/>
            <person name="Saif S."/>
            <person name="Shea T."/>
            <person name="Shenoy N."/>
            <person name="Sisk P."/>
            <person name="Stolte C."/>
            <person name="Sykes S."/>
            <person name="White J."/>
            <person name="Yandava C."/>
            <person name="Haas B."/>
            <person name="Henn M.R."/>
            <person name="Nusbaum C."/>
            <person name="Birren B."/>
        </authorList>
    </citation>
    <scope>NUCLEOTIDE SEQUENCE [LARGE SCALE GENOMIC DNA]</scope>
</reference>
<gene>
    <name evidence="1" type="ORF">LOAG_03695</name>
</gene>
<evidence type="ECO:0000313" key="1">
    <source>
        <dbReference type="EMBL" id="EFO24795.1"/>
    </source>
</evidence>
<dbReference type="KEGG" id="loa:LOAG_03695"/>
<dbReference type="CTD" id="9941084"/>
<dbReference type="AlphaFoldDB" id="A0A1S0U4B9"/>
<dbReference type="EMBL" id="JH712128">
    <property type="protein sequence ID" value="EFO24795.1"/>
    <property type="molecule type" value="Genomic_DNA"/>
</dbReference>
<organism evidence="1">
    <name type="scientific">Loa loa</name>
    <name type="common">Eye worm</name>
    <name type="synonym">Filaria loa</name>
    <dbReference type="NCBI Taxonomy" id="7209"/>
    <lineage>
        <taxon>Eukaryota</taxon>
        <taxon>Metazoa</taxon>
        <taxon>Ecdysozoa</taxon>
        <taxon>Nematoda</taxon>
        <taxon>Chromadorea</taxon>
        <taxon>Rhabditida</taxon>
        <taxon>Spirurina</taxon>
        <taxon>Spiruromorpha</taxon>
        <taxon>Filarioidea</taxon>
        <taxon>Onchocercidae</taxon>
        <taxon>Loa</taxon>
    </lineage>
</organism>
<name>A0A1S0U4B9_LOALO</name>
<dbReference type="RefSeq" id="XP_003139280.1">
    <property type="nucleotide sequence ID" value="XM_003139232.1"/>
</dbReference>
<dbReference type="GeneID" id="9941084"/>
<accession>A0A1S0U4B9</accession>